<dbReference type="PROSITE" id="PS51125">
    <property type="entry name" value="NHL"/>
    <property type="match status" value="1"/>
</dbReference>
<comment type="caution">
    <text evidence="3">The sequence shown here is derived from an EMBL/GenBank/DDBJ whole genome shotgun (WGS) entry which is preliminary data.</text>
</comment>
<dbReference type="AlphaFoldDB" id="A0A821IYY7"/>
<dbReference type="EMBL" id="CAJOBG010103223">
    <property type="protein sequence ID" value="CAF4711675.1"/>
    <property type="molecule type" value="Genomic_DNA"/>
</dbReference>
<evidence type="ECO:0000313" key="4">
    <source>
        <dbReference type="Proteomes" id="UP000663866"/>
    </source>
</evidence>
<protein>
    <recommendedName>
        <fullName evidence="5">NHL repeat containing protein</fullName>
    </recommendedName>
</protein>
<dbReference type="InterPro" id="IPR011042">
    <property type="entry name" value="6-blade_b-propeller_TolB-like"/>
</dbReference>
<evidence type="ECO:0000313" key="3">
    <source>
        <dbReference type="EMBL" id="CAF4711675.1"/>
    </source>
</evidence>
<accession>A0A821IYY7</accession>
<keyword evidence="4" id="KW-1185">Reference proteome</keyword>
<evidence type="ECO:0008006" key="5">
    <source>
        <dbReference type="Google" id="ProtNLM"/>
    </source>
</evidence>
<evidence type="ECO:0000256" key="1">
    <source>
        <dbReference type="ARBA" id="ARBA00022737"/>
    </source>
</evidence>
<sequence>MWLATNTTAGILVAGGNGAGNASNKLNYPWGVYVDVNGTIYVVDRNNHRVQRWNSGNPKHS</sequence>
<feature type="repeat" description="NHL" evidence="2">
    <location>
        <begin position="26"/>
        <end position="56"/>
    </location>
</feature>
<dbReference type="SUPFAM" id="SSF63829">
    <property type="entry name" value="Calcium-dependent phosphotriesterase"/>
    <property type="match status" value="1"/>
</dbReference>
<name>A0A821IYY7_9BILA</name>
<organism evidence="3 4">
    <name type="scientific">Rotaria magnacalcarata</name>
    <dbReference type="NCBI Taxonomy" id="392030"/>
    <lineage>
        <taxon>Eukaryota</taxon>
        <taxon>Metazoa</taxon>
        <taxon>Spiralia</taxon>
        <taxon>Gnathifera</taxon>
        <taxon>Rotifera</taxon>
        <taxon>Eurotatoria</taxon>
        <taxon>Bdelloidea</taxon>
        <taxon>Philodinida</taxon>
        <taxon>Philodinidae</taxon>
        <taxon>Rotaria</taxon>
    </lineage>
</organism>
<dbReference type="Proteomes" id="UP000663866">
    <property type="component" value="Unassembled WGS sequence"/>
</dbReference>
<evidence type="ECO:0000256" key="2">
    <source>
        <dbReference type="PROSITE-ProRule" id="PRU00504"/>
    </source>
</evidence>
<proteinExistence type="predicted"/>
<keyword evidence="1" id="KW-0677">Repeat</keyword>
<dbReference type="Pfam" id="PF01436">
    <property type="entry name" value="NHL"/>
    <property type="match status" value="1"/>
</dbReference>
<reference evidence="3" key="1">
    <citation type="submission" date="2021-02" db="EMBL/GenBank/DDBJ databases">
        <authorList>
            <person name="Nowell W R."/>
        </authorList>
    </citation>
    <scope>NUCLEOTIDE SEQUENCE</scope>
</reference>
<dbReference type="InterPro" id="IPR001258">
    <property type="entry name" value="NHL_repeat"/>
</dbReference>
<feature type="non-terminal residue" evidence="3">
    <location>
        <position position="61"/>
    </location>
</feature>
<gene>
    <name evidence="3" type="ORF">OVN521_LOCUS48767</name>
</gene>
<dbReference type="Gene3D" id="2.120.10.30">
    <property type="entry name" value="TolB, C-terminal domain"/>
    <property type="match status" value="1"/>
</dbReference>